<dbReference type="EMBL" id="BARS01004216">
    <property type="protein sequence ID" value="GAF74747.1"/>
    <property type="molecule type" value="Genomic_DNA"/>
</dbReference>
<dbReference type="InterPro" id="IPR033248">
    <property type="entry name" value="Transketolase_C"/>
</dbReference>
<dbReference type="FunFam" id="3.40.50.970:FF:000001">
    <property type="entry name" value="Pyruvate dehydrogenase E1 beta subunit"/>
    <property type="match status" value="1"/>
</dbReference>
<proteinExistence type="predicted"/>
<dbReference type="CDD" id="cd07036">
    <property type="entry name" value="TPP_PYR_E1-PDHc-beta_like"/>
    <property type="match status" value="1"/>
</dbReference>
<evidence type="ECO:0000256" key="3">
    <source>
        <dbReference type="ARBA" id="ARBA00023052"/>
    </source>
</evidence>
<dbReference type="InterPro" id="IPR029061">
    <property type="entry name" value="THDP-binding"/>
</dbReference>
<dbReference type="PANTHER" id="PTHR43257:SF2">
    <property type="entry name" value="PYRUVATE DEHYDROGENASE E1 COMPONENT SUBUNIT BETA"/>
    <property type="match status" value="1"/>
</dbReference>
<evidence type="ECO:0000256" key="1">
    <source>
        <dbReference type="ARBA" id="ARBA00001964"/>
    </source>
</evidence>
<dbReference type="InterPro" id="IPR005475">
    <property type="entry name" value="Transketolase-like_Pyr-bd"/>
</dbReference>
<reference evidence="5" key="1">
    <citation type="journal article" date="2014" name="Front. Microbiol.">
        <title>High frequency of phylogenetically diverse reductive dehalogenase-homologous genes in deep subseafloor sedimentary metagenomes.</title>
        <authorList>
            <person name="Kawai M."/>
            <person name="Futagami T."/>
            <person name="Toyoda A."/>
            <person name="Takaki Y."/>
            <person name="Nishi S."/>
            <person name="Hori S."/>
            <person name="Arai W."/>
            <person name="Tsubouchi T."/>
            <person name="Morono Y."/>
            <person name="Uchiyama I."/>
            <person name="Ito T."/>
            <person name="Fujiyama A."/>
            <person name="Inagaki F."/>
            <person name="Takami H."/>
        </authorList>
    </citation>
    <scope>NUCLEOTIDE SEQUENCE</scope>
    <source>
        <strain evidence="5">Expedition CK06-06</strain>
    </source>
</reference>
<evidence type="ECO:0000256" key="2">
    <source>
        <dbReference type="ARBA" id="ARBA00023002"/>
    </source>
</evidence>
<dbReference type="Pfam" id="PF02779">
    <property type="entry name" value="Transket_pyr"/>
    <property type="match status" value="1"/>
</dbReference>
<dbReference type="InterPro" id="IPR009014">
    <property type="entry name" value="Transketo_C/PFOR_II"/>
</dbReference>
<dbReference type="Gene3D" id="3.40.50.970">
    <property type="match status" value="1"/>
</dbReference>
<keyword evidence="2" id="KW-0560">Oxidoreductase</keyword>
<dbReference type="SUPFAM" id="SSF52518">
    <property type="entry name" value="Thiamin diphosphate-binding fold (THDP-binding)"/>
    <property type="match status" value="1"/>
</dbReference>
<accession>X0SFS6</accession>
<organism evidence="5">
    <name type="scientific">marine sediment metagenome</name>
    <dbReference type="NCBI Taxonomy" id="412755"/>
    <lineage>
        <taxon>unclassified sequences</taxon>
        <taxon>metagenomes</taxon>
        <taxon>ecological metagenomes</taxon>
    </lineage>
</organism>
<dbReference type="SMART" id="SM00861">
    <property type="entry name" value="Transket_pyr"/>
    <property type="match status" value="1"/>
</dbReference>
<name>X0SFS6_9ZZZZ</name>
<dbReference type="PANTHER" id="PTHR43257">
    <property type="entry name" value="PYRUVATE DEHYDROGENASE E1 COMPONENT BETA SUBUNIT"/>
    <property type="match status" value="1"/>
</dbReference>
<dbReference type="NCBIfam" id="NF006667">
    <property type="entry name" value="PRK09212.1"/>
    <property type="match status" value="1"/>
</dbReference>
<dbReference type="GO" id="GO:0016491">
    <property type="term" value="F:oxidoreductase activity"/>
    <property type="evidence" value="ECO:0007669"/>
    <property type="project" value="UniProtKB-KW"/>
</dbReference>
<protein>
    <recommendedName>
        <fullName evidence="4">Transketolase-like pyrimidine-binding domain-containing protein</fullName>
    </recommendedName>
</protein>
<sequence length="340" mass="37066">MKLSIAEALRKAIHDEMERDKTVFCIGEDIGVPGGWGGAFTVTLGLEKDFRDRIIDTPISESGIFGAACGAAIMGMRPIADVQYGDFLFCAMDQVVNQIAKLRYMSGGKIKVPIVMRVPVGATGRGAQHSQNIETYFMCCPGLKILAPSTAYDAYGLLKTAVRDDDPVLFFEHKLLYGAKGTRKEEGTLDASSEFSEKDFTIPIGKGAIRKEGDDVTIIGSLLMSHYSIFAADILEKKGISCEVIDLRSLWPLDTELILTSVKKTGRAVIVEESPKQGGIGAEIGMHISENIYDHLTAPITRIAAPNTPAPFSPIMEKSYIPQPDKIAMIIEDLIKEHPK</sequence>
<dbReference type="AlphaFoldDB" id="X0SFS6"/>
<dbReference type="SUPFAM" id="SSF52922">
    <property type="entry name" value="TK C-terminal domain-like"/>
    <property type="match status" value="1"/>
</dbReference>
<feature type="domain" description="Transketolase-like pyrimidine-binding" evidence="4">
    <location>
        <begin position="3"/>
        <end position="179"/>
    </location>
</feature>
<gene>
    <name evidence="5" type="ORF">S01H1_08211</name>
</gene>
<evidence type="ECO:0000313" key="5">
    <source>
        <dbReference type="EMBL" id="GAF74747.1"/>
    </source>
</evidence>
<evidence type="ECO:0000259" key="4">
    <source>
        <dbReference type="SMART" id="SM00861"/>
    </source>
</evidence>
<dbReference type="FunFam" id="3.40.50.920:FF:000001">
    <property type="entry name" value="Pyruvate dehydrogenase E1 beta subunit"/>
    <property type="match status" value="1"/>
</dbReference>
<dbReference type="Pfam" id="PF02780">
    <property type="entry name" value="Transketolase_C"/>
    <property type="match status" value="1"/>
</dbReference>
<comment type="cofactor">
    <cofactor evidence="1">
        <name>thiamine diphosphate</name>
        <dbReference type="ChEBI" id="CHEBI:58937"/>
    </cofactor>
</comment>
<dbReference type="Gene3D" id="3.40.50.920">
    <property type="match status" value="1"/>
</dbReference>
<comment type="caution">
    <text evidence="5">The sequence shown here is derived from an EMBL/GenBank/DDBJ whole genome shotgun (WGS) entry which is preliminary data.</text>
</comment>
<keyword evidence="3" id="KW-0786">Thiamine pyrophosphate</keyword>